<dbReference type="Proteomes" id="UP000245783">
    <property type="component" value="Unassembled WGS sequence"/>
</dbReference>
<feature type="domain" description="Asl1-like glycosyl hydrolase catalytic" evidence="3">
    <location>
        <begin position="159"/>
        <end position="321"/>
    </location>
</feature>
<evidence type="ECO:0000313" key="4">
    <source>
        <dbReference type="EMBL" id="PWN45522.1"/>
    </source>
</evidence>
<dbReference type="InParanoid" id="A0A316W6V4"/>
<dbReference type="Pfam" id="PF11790">
    <property type="entry name" value="Glyco_hydro_cc"/>
    <property type="match status" value="1"/>
</dbReference>
<keyword evidence="2" id="KW-0732">Signal</keyword>
<feature type="compositionally biased region" description="Polar residues" evidence="1">
    <location>
        <begin position="120"/>
        <end position="140"/>
    </location>
</feature>
<dbReference type="InterPro" id="IPR053183">
    <property type="entry name" value="ASL1"/>
</dbReference>
<proteinExistence type="predicted"/>
<sequence length="333" mass="35660">MKFAPSRCLSSGFVLLLIALNLSCIAEAEAKKKCESELAVHNNHKSHRYHKHHHKHGHKSQGRHHHATVSSTSSSSSWASAGAGGAQSGSQSSSSSNADSGSVQNTHGGPAPGAGDNPTPKGQQNQGTPTQAISHGTPSKSPKGGKAGVAGGESLKWTAEVLGWWHNWGPVPDNDHAGNIAFMSTCWGIGQTGGNHDAERFEKFKKVPHGKYPYVAGYNEMDFQGHASSGGMSLDAAVHVWEQYIAPHKAKGSILVSPSCAKQKDEDMCGKFLKQVKTKPDLVNLHIFQEHPDGVKPVIDHYRAYGYKMIITELACINVSRSSMASIRPLSHL</sequence>
<feature type="region of interest" description="Disordered" evidence="1">
    <location>
        <begin position="44"/>
        <end position="151"/>
    </location>
</feature>
<feature type="signal peptide" evidence="2">
    <location>
        <begin position="1"/>
        <end position="30"/>
    </location>
</feature>
<evidence type="ECO:0000256" key="2">
    <source>
        <dbReference type="SAM" id="SignalP"/>
    </source>
</evidence>
<dbReference type="SUPFAM" id="SSF51445">
    <property type="entry name" value="(Trans)glycosidases"/>
    <property type="match status" value="1"/>
</dbReference>
<dbReference type="InterPro" id="IPR017853">
    <property type="entry name" value="GH"/>
</dbReference>
<accession>A0A316W6V4</accession>
<keyword evidence="5" id="KW-1185">Reference proteome</keyword>
<dbReference type="OrthoDB" id="5959761at2759"/>
<organism evidence="4 5">
    <name type="scientific">Ceraceosorus guamensis</name>
    <dbReference type="NCBI Taxonomy" id="1522189"/>
    <lineage>
        <taxon>Eukaryota</taxon>
        <taxon>Fungi</taxon>
        <taxon>Dikarya</taxon>
        <taxon>Basidiomycota</taxon>
        <taxon>Ustilaginomycotina</taxon>
        <taxon>Exobasidiomycetes</taxon>
        <taxon>Ceraceosorales</taxon>
        <taxon>Ceraceosoraceae</taxon>
        <taxon>Ceraceosorus</taxon>
    </lineage>
</organism>
<dbReference type="PANTHER" id="PTHR34154:SF14">
    <property type="entry name" value="ASL1-LIKE GLYCOSYL HYDROLASE CATALYTIC DOMAIN-CONTAINING PROTEIN"/>
    <property type="match status" value="1"/>
</dbReference>
<dbReference type="GeneID" id="37038581"/>
<name>A0A316W6V4_9BASI</name>
<evidence type="ECO:0000313" key="5">
    <source>
        <dbReference type="Proteomes" id="UP000245783"/>
    </source>
</evidence>
<gene>
    <name evidence="4" type="ORF">IE81DRAFT_359845</name>
</gene>
<feature type="compositionally biased region" description="Low complexity" evidence="1">
    <location>
        <begin position="88"/>
        <end position="102"/>
    </location>
</feature>
<feature type="compositionally biased region" description="Basic residues" evidence="1">
    <location>
        <begin position="44"/>
        <end position="67"/>
    </location>
</feature>
<dbReference type="AlphaFoldDB" id="A0A316W6V4"/>
<feature type="compositionally biased region" description="Low complexity" evidence="1">
    <location>
        <begin position="70"/>
        <end position="81"/>
    </location>
</feature>
<dbReference type="RefSeq" id="XP_025372682.1">
    <property type="nucleotide sequence ID" value="XM_025516711.1"/>
</dbReference>
<dbReference type="STRING" id="1522189.A0A316W6V4"/>
<dbReference type="EMBL" id="KZ819355">
    <property type="protein sequence ID" value="PWN45522.1"/>
    <property type="molecule type" value="Genomic_DNA"/>
</dbReference>
<protein>
    <recommendedName>
        <fullName evidence="3">Asl1-like glycosyl hydrolase catalytic domain-containing protein</fullName>
    </recommendedName>
</protein>
<feature type="chain" id="PRO_5016397081" description="Asl1-like glycosyl hydrolase catalytic domain-containing protein" evidence="2">
    <location>
        <begin position="31"/>
        <end position="333"/>
    </location>
</feature>
<evidence type="ECO:0000256" key="1">
    <source>
        <dbReference type="SAM" id="MobiDB-lite"/>
    </source>
</evidence>
<reference evidence="4 5" key="1">
    <citation type="journal article" date="2018" name="Mol. Biol. Evol.">
        <title>Broad Genomic Sampling Reveals a Smut Pathogenic Ancestry of the Fungal Clade Ustilaginomycotina.</title>
        <authorList>
            <person name="Kijpornyongpan T."/>
            <person name="Mondo S.J."/>
            <person name="Barry K."/>
            <person name="Sandor L."/>
            <person name="Lee J."/>
            <person name="Lipzen A."/>
            <person name="Pangilinan J."/>
            <person name="LaButti K."/>
            <person name="Hainaut M."/>
            <person name="Henrissat B."/>
            <person name="Grigoriev I.V."/>
            <person name="Spatafora J.W."/>
            <person name="Aime M.C."/>
        </authorList>
    </citation>
    <scope>NUCLEOTIDE SEQUENCE [LARGE SCALE GENOMIC DNA]</scope>
    <source>
        <strain evidence="4 5">MCA 4658</strain>
    </source>
</reference>
<dbReference type="InterPro" id="IPR024655">
    <property type="entry name" value="Asl1_glyco_hydro_catalytic"/>
</dbReference>
<evidence type="ECO:0000259" key="3">
    <source>
        <dbReference type="Pfam" id="PF11790"/>
    </source>
</evidence>
<dbReference type="PANTHER" id="PTHR34154">
    <property type="entry name" value="ALKALI-SENSITIVE LINKAGE PROTEIN 1"/>
    <property type="match status" value="1"/>
</dbReference>
<dbReference type="GO" id="GO:0009277">
    <property type="term" value="C:fungal-type cell wall"/>
    <property type="evidence" value="ECO:0007669"/>
    <property type="project" value="TreeGrafter"/>
</dbReference>
<dbReference type="GO" id="GO:0071966">
    <property type="term" value="P:fungal-type cell wall polysaccharide metabolic process"/>
    <property type="evidence" value="ECO:0007669"/>
    <property type="project" value="TreeGrafter"/>
</dbReference>